<dbReference type="Proteomes" id="UP000267798">
    <property type="component" value="Unassembled WGS sequence"/>
</dbReference>
<dbReference type="AlphaFoldDB" id="A0A3A6PK96"/>
<proteinExistence type="predicted"/>
<evidence type="ECO:0000313" key="2">
    <source>
        <dbReference type="EMBL" id="RJX41837.1"/>
    </source>
</evidence>
<evidence type="ECO:0000313" key="3">
    <source>
        <dbReference type="Proteomes" id="UP000267798"/>
    </source>
</evidence>
<accession>A0A3A6PK96</accession>
<dbReference type="Gene3D" id="1.10.275.10">
    <property type="entry name" value="Fumarase/aspartase (N-terminal domain)"/>
    <property type="match status" value="1"/>
</dbReference>
<reference evidence="2 3" key="1">
    <citation type="submission" date="2018-09" db="EMBL/GenBank/DDBJ databases">
        <title>Paenibacillus aracenensis nov. sp. isolated from a cave in southern Spain.</title>
        <authorList>
            <person name="Jurado V."/>
            <person name="Gutierrez-Patricio S."/>
            <person name="Gonzalez-Pimentel J.L."/>
            <person name="Miller A.Z."/>
            <person name="Laiz L."/>
            <person name="Saiz-Jimenez C."/>
        </authorList>
    </citation>
    <scope>NUCLEOTIDE SEQUENCE [LARGE SCALE GENOMIC DNA]</scope>
    <source>
        <strain evidence="2 3">JCM 19203</strain>
    </source>
</reference>
<gene>
    <name evidence="2" type="ORF">D3P09_04780</name>
</gene>
<organism evidence="2 3">
    <name type="scientific">Paenibacillus pinisoli</name>
    <dbReference type="NCBI Taxonomy" id="1276110"/>
    <lineage>
        <taxon>Bacteria</taxon>
        <taxon>Bacillati</taxon>
        <taxon>Bacillota</taxon>
        <taxon>Bacilli</taxon>
        <taxon>Bacillales</taxon>
        <taxon>Paenibacillaceae</taxon>
        <taxon>Paenibacillus</taxon>
    </lineage>
</organism>
<dbReference type="CDD" id="cd00332">
    <property type="entry name" value="PAL-HAL"/>
    <property type="match status" value="1"/>
</dbReference>
<keyword evidence="1 2" id="KW-0456">Lyase</keyword>
<dbReference type="Pfam" id="PF00221">
    <property type="entry name" value="Lyase_aromatic"/>
    <property type="match status" value="1"/>
</dbReference>
<protein>
    <submittedName>
        <fullName evidence="2">Aromatic amino acid lyase</fullName>
    </submittedName>
</protein>
<dbReference type="InterPro" id="IPR024083">
    <property type="entry name" value="Fumarase/histidase_N"/>
</dbReference>
<name>A0A3A6PK96_9BACL</name>
<dbReference type="InterPro" id="IPR008948">
    <property type="entry name" value="L-Aspartase-like"/>
</dbReference>
<comment type="caution">
    <text evidence="2">The sequence shown here is derived from an EMBL/GenBank/DDBJ whole genome shotgun (WGS) entry which is preliminary data.</text>
</comment>
<dbReference type="FunFam" id="1.10.275.10:FF:000005">
    <property type="entry name" value="Histidine ammonia-lyase"/>
    <property type="match status" value="1"/>
</dbReference>
<dbReference type="InterPro" id="IPR001106">
    <property type="entry name" value="Aromatic_Lyase"/>
</dbReference>
<dbReference type="OrthoDB" id="9806955at2"/>
<dbReference type="Gene3D" id="1.20.200.10">
    <property type="entry name" value="Fumarase/aspartase (Central domain)"/>
    <property type="match status" value="1"/>
</dbReference>
<sequence length="507" mass="53494">MTGTGAGIDDDRRAVVLDGSQLTLEAVRLVAAEGYRVEIDEAAAQRVERGYELLGELANQGIPIYGLNRGVGLNKDQEVSAAEQEAFNRNLIYSHAAGVGPYASDIQARAVLLVRLNTMLVGSSGVQLAVPLLYKDMLNAGISPLIPLSGSVGAADIALLSHIGLAVLGEGEVSFRGERIAAAQALADAGLAPVKLMRKDALAIVSSNALSVGTGALALGELKRLLHSADAVLAFSLEAIEGTVSPLDEAVHRLLPFRGAAESAANVRQYLAGGTLTAATGSCKLQDPLSFRSACHVHGAARDAIAYAESLLHIHMNGAEDNPCLVLDEERLVASSSFDITSWTLAMEMVGIAMSHVSKVTSHRSLRLGSPVFTGLNRFLSPAAGTIAFGTMQKTIASLDAEIRGLSQPVSADYLPLAGDMEDHANQTPLVVRKIGDITERLYYLLGMEAMHAAQAIDLRGTHDALGQGTALIYQSIRNVIPMLKADRPLSRDIEEAARRVRAGFAL</sequence>
<dbReference type="PANTHER" id="PTHR10362">
    <property type="entry name" value="HISTIDINE AMMONIA-LYASE"/>
    <property type="match status" value="1"/>
</dbReference>
<dbReference type="GO" id="GO:0016841">
    <property type="term" value="F:ammonia-lyase activity"/>
    <property type="evidence" value="ECO:0007669"/>
    <property type="project" value="UniProtKB-ARBA"/>
</dbReference>
<dbReference type="SUPFAM" id="SSF48557">
    <property type="entry name" value="L-aspartase-like"/>
    <property type="match status" value="1"/>
</dbReference>
<keyword evidence="3" id="KW-1185">Reference proteome</keyword>
<evidence type="ECO:0000256" key="1">
    <source>
        <dbReference type="ARBA" id="ARBA00023239"/>
    </source>
</evidence>
<dbReference type="EMBL" id="QXQB01000001">
    <property type="protein sequence ID" value="RJX41837.1"/>
    <property type="molecule type" value="Genomic_DNA"/>
</dbReference>